<feature type="transmembrane region" description="Helical" evidence="6">
    <location>
        <begin position="53"/>
        <end position="71"/>
    </location>
</feature>
<proteinExistence type="inferred from homology"/>
<name>D5EDW1_AMICL</name>
<keyword evidence="6" id="KW-0573">Peptidoglycan synthesis</keyword>
<dbReference type="eggNOG" id="COG0772">
    <property type="taxonomic scope" value="Bacteria"/>
</dbReference>
<keyword evidence="6" id="KW-1003">Cell membrane</keyword>
<dbReference type="OrthoDB" id="9812661at2"/>
<evidence type="ECO:0000256" key="1">
    <source>
        <dbReference type="ARBA" id="ARBA00004141"/>
    </source>
</evidence>
<feature type="transmembrane region" description="Helical" evidence="6">
    <location>
        <begin position="166"/>
        <end position="182"/>
    </location>
</feature>
<evidence type="ECO:0000256" key="5">
    <source>
        <dbReference type="ARBA" id="ARBA00023136"/>
    </source>
</evidence>
<evidence type="ECO:0000256" key="4">
    <source>
        <dbReference type="ARBA" id="ARBA00022989"/>
    </source>
</evidence>
<dbReference type="EMBL" id="CP001997">
    <property type="protein sequence ID" value="ADE56743.1"/>
    <property type="molecule type" value="Genomic_DNA"/>
</dbReference>
<keyword evidence="6" id="KW-0961">Cell wall biogenesis/degradation</keyword>
<evidence type="ECO:0000256" key="6">
    <source>
        <dbReference type="HAMAP-Rule" id="MF_02079"/>
    </source>
</evidence>
<dbReference type="NCBIfam" id="TIGR02210">
    <property type="entry name" value="rodA_shape"/>
    <property type="match status" value="1"/>
</dbReference>
<dbReference type="HAMAP" id="MF_02079">
    <property type="entry name" value="PGT_RodA"/>
    <property type="match status" value="1"/>
</dbReference>
<dbReference type="Proteomes" id="UP000002366">
    <property type="component" value="Chromosome"/>
</dbReference>
<feature type="transmembrane region" description="Helical" evidence="6">
    <location>
        <begin position="187"/>
        <end position="205"/>
    </location>
</feature>
<keyword evidence="6" id="KW-0997">Cell inner membrane</keyword>
<comment type="catalytic activity">
    <reaction evidence="6">
        <text>[GlcNAc-(1-&gt;4)-Mur2Ac(oyl-L-Ala-gamma-D-Glu-L-Lys-D-Ala-D-Ala)](n)-di-trans,octa-cis-undecaprenyl diphosphate + beta-D-GlcNAc-(1-&gt;4)-Mur2Ac(oyl-L-Ala-gamma-D-Glu-L-Lys-D-Ala-D-Ala)-di-trans,octa-cis-undecaprenyl diphosphate = [GlcNAc-(1-&gt;4)-Mur2Ac(oyl-L-Ala-gamma-D-Glu-L-Lys-D-Ala-D-Ala)](n+1)-di-trans,octa-cis-undecaprenyl diphosphate + di-trans,octa-cis-undecaprenyl diphosphate + H(+)</text>
        <dbReference type="Rhea" id="RHEA:23708"/>
        <dbReference type="Rhea" id="RHEA-COMP:9602"/>
        <dbReference type="Rhea" id="RHEA-COMP:9603"/>
        <dbReference type="ChEBI" id="CHEBI:15378"/>
        <dbReference type="ChEBI" id="CHEBI:58405"/>
        <dbReference type="ChEBI" id="CHEBI:60033"/>
        <dbReference type="ChEBI" id="CHEBI:78435"/>
        <dbReference type="EC" id="2.4.99.28"/>
    </reaction>
</comment>
<feature type="transmembrane region" description="Helical" evidence="6">
    <location>
        <begin position="274"/>
        <end position="295"/>
    </location>
</feature>
<keyword evidence="8" id="KW-1185">Reference proteome</keyword>
<organism evidence="7 8">
    <name type="scientific">Aminobacterium colombiense (strain DSM 12261 / ALA-1)</name>
    <dbReference type="NCBI Taxonomy" id="572547"/>
    <lineage>
        <taxon>Bacteria</taxon>
        <taxon>Thermotogati</taxon>
        <taxon>Synergistota</taxon>
        <taxon>Synergistia</taxon>
        <taxon>Synergistales</taxon>
        <taxon>Aminobacteriaceae</taxon>
        <taxon>Aminobacterium</taxon>
    </lineage>
</organism>
<dbReference type="KEGG" id="aco:Amico_0608"/>
<feature type="transmembrane region" description="Helical" evidence="6">
    <location>
        <begin position="307"/>
        <end position="328"/>
    </location>
</feature>
<dbReference type="PANTHER" id="PTHR30474">
    <property type="entry name" value="CELL CYCLE PROTEIN"/>
    <property type="match status" value="1"/>
</dbReference>
<feature type="transmembrane region" description="Helical" evidence="6">
    <location>
        <begin position="20"/>
        <end position="41"/>
    </location>
</feature>
<keyword evidence="3 6" id="KW-0133">Cell shape</keyword>
<evidence type="ECO:0000313" key="8">
    <source>
        <dbReference type="Proteomes" id="UP000002366"/>
    </source>
</evidence>
<dbReference type="STRING" id="572547.Amico_0608"/>
<dbReference type="GO" id="GO:0071555">
    <property type="term" value="P:cell wall organization"/>
    <property type="evidence" value="ECO:0007669"/>
    <property type="project" value="UniProtKB-KW"/>
</dbReference>
<keyword evidence="6" id="KW-0808">Transferase</keyword>
<feature type="transmembrane region" description="Helical" evidence="6">
    <location>
        <begin position="340"/>
        <end position="363"/>
    </location>
</feature>
<protein>
    <recommendedName>
        <fullName evidence="6">Peptidoglycan glycosyltransferase RodA</fullName>
        <shortName evidence="6">PGT</shortName>
        <ecNumber evidence="6">2.4.99.28</ecNumber>
    </recommendedName>
    <alternativeName>
        <fullName evidence="6">Cell elongation protein RodA</fullName>
    </alternativeName>
    <alternativeName>
        <fullName evidence="6">Cell wall polymerase</fullName>
    </alternativeName>
    <alternativeName>
        <fullName evidence="6">Peptidoglycan polymerase</fullName>
        <shortName evidence="6">PG polymerase</shortName>
    </alternativeName>
</protein>
<comment type="pathway">
    <text evidence="6">Cell wall biogenesis; peptidoglycan biosynthesis.</text>
</comment>
<dbReference type="HOGENOM" id="CLU_029243_2_2_0"/>
<dbReference type="GO" id="GO:0032153">
    <property type="term" value="C:cell division site"/>
    <property type="evidence" value="ECO:0007669"/>
    <property type="project" value="TreeGrafter"/>
</dbReference>
<comment type="function">
    <text evidence="6">Peptidoglycan polymerase that is essential for cell wall elongation.</text>
</comment>
<dbReference type="GO" id="GO:0051301">
    <property type="term" value="P:cell division"/>
    <property type="evidence" value="ECO:0007669"/>
    <property type="project" value="InterPro"/>
</dbReference>
<feature type="transmembrane region" description="Helical" evidence="6">
    <location>
        <begin position="77"/>
        <end position="100"/>
    </location>
</feature>
<dbReference type="InterPro" id="IPR001182">
    <property type="entry name" value="FtsW/RodA"/>
</dbReference>
<keyword evidence="6" id="KW-0328">Glycosyltransferase</keyword>
<comment type="similarity">
    <text evidence="6">Belongs to the SEDS family. MrdB/RodA subfamily.</text>
</comment>
<evidence type="ECO:0000256" key="2">
    <source>
        <dbReference type="ARBA" id="ARBA00022692"/>
    </source>
</evidence>
<dbReference type="EC" id="2.4.99.28" evidence="6"/>
<dbReference type="GO" id="GO:0008360">
    <property type="term" value="P:regulation of cell shape"/>
    <property type="evidence" value="ECO:0007669"/>
    <property type="project" value="UniProtKB-KW"/>
</dbReference>
<dbReference type="UniPathway" id="UPA00219"/>
<dbReference type="RefSeq" id="WP_013048009.1">
    <property type="nucleotide sequence ID" value="NC_014011.1"/>
</dbReference>
<dbReference type="PANTHER" id="PTHR30474:SF1">
    <property type="entry name" value="PEPTIDOGLYCAN GLYCOSYLTRANSFERASE MRDB"/>
    <property type="match status" value="1"/>
</dbReference>
<dbReference type="InterPro" id="IPR011923">
    <property type="entry name" value="RodA/MrdB"/>
</dbReference>
<keyword evidence="5 6" id="KW-0472">Membrane</keyword>
<evidence type="ECO:0000313" key="7">
    <source>
        <dbReference type="EMBL" id="ADE56743.1"/>
    </source>
</evidence>
<dbReference type="GO" id="GO:0005886">
    <property type="term" value="C:plasma membrane"/>
    <property type="evidence" value="ECO:0007669"/>
    <property type="project" value="UniProtKB-SubCell"/>
</dbReference>
<reference evidence="7 8" key="1">
    <citation type="journal article" date="2010" name="Stand. Genomic Sci.">
        <title>Complete genome sequence of Aminobacterium colombiense type strain (ALA-1).</title>
        <authorList>
            <person name="Chertkov O."/>
            <person name="Sikorski J."/>
            <person name="Brambilla E."/>
            <person name="Lapidus A."/>
            <person name="Copeland A."/>
            <person name="Glavina Del Rio T."/>
            <person name="Nolan M."/>
            <person name="Lucas S."/>
            <person name="Tice H."/>
            <person name="Cheng J.F."/>
            <person name="Han C."/>
            <person name="Detter J.C."/>
            <person name="Bruce D."/>
            <person name="Tapia R."/>
            <person name="Goodwin L."/>
            <person name="Pitluck S."/>
            <person name="Liolios K."/>
            <person name="Ivanova N."/>
            <person name="Mavromatis K."/>
            <person name="Ovchinnikova G."/>
            <person name="Pati A."/>
            <person name="Chen A."/>
            <person name="Palaniappan K."/>
            <person name="Land M."/>
            <person name="Hauser L."/>
            <person name="Chang Y.J."/>
            <person name="Jeffries C.D."/>
            <person name="Spring S."/>
            <person name="Rohde M."/>
            <person name="Goker M."/>
            <person name="Bristow J."/>
            <person name="Eisen J.A."/>
            <person name="Markowitz V."/>
            <person name="Hugenholtz P."/>
            <person name="Kyrpides N.C."/>
            <person name="Klenk H.P."/>
        </authorList>
    </citation>
    <scope>NUCLEOTIDE SEQUENCE [LARGE SCALE GENOMIC DNA]</scope>
    <source>
        <strain evidence="8">DSM 12261 / ALA-1</strain>
    </source>
</reference>
<keyword evidence="4 6" id="KW-1133">Transmembrane helix</keyword>
<keyword evidence="2 6" id="KW-0812">Transmembrane</keyword>
<sequence length="370" mass="40605">MGEKRFSIKEIFAYGDKVLIISVLALFVLGVLSIYSAEMGVGRKASGFAMRQLVWGLISLVVFFVVIKVGYRRLINWAYFIYWVFSVGSLLIVLLTGLTVKGAQSWLNLGLLRFQPSEAGKIGLALVMAKHFCRYPPENLSRFIGGLILAGISTLLVFIQPDLGSSIVYGLMILIALVVAGAPKRYVLTLTGLAFVLLPVGWQFLKEYQKKRLLVFINPALDPLGAGYNVIQSRIAVGSGGLLGKGFLHGLQSKLRFLPEPHTDFIFSVYAEEFGFLGSLIVLVLFCVVFWRIINAGLRCKDKRGKVLVASLAAWIWFQVVESIGMSMGLLPITGLPLPFLSYGGSSLLAVSVAIALVMSVYLSTMKDYE</sequence>
<dbReference type="GO" id="GO:0009252">
    <property type="term" value="P:peptidoglycan biosynthetic process"/>
    <property type="evidence" value="ECO:0007669"/>
    <property type="project" value="UniProtKB-UniRule"/>
</dbReference>
<evidence type="ECO:0000256" key="3">
    <source>
        <dbReference type="ARBA" id="ARBA00022960"/>
    </source>
</evidence>
<comment type="subcellular location">
    <subcellularLocation>
        <location evidence="6">Cell inner membrane</location>
        <topology evidence="6">Multi-pass membrane protein</topology>
    </subcellularLocation>
    <subcellularLocation>
        <location evidence="1">Membrane</location>
        <topology evidence="1">Multi-pass membrane protein</topology>
    </subcellularLocation>
</comment>
<dbReference type="Pfam" id="PF01098">
    <property type="entry name" value="FTSW_RODA_SPOVE"/>
    <property type="match status" value="1"/>
</dbReference>
<gene>
    <name evidence="6" type="primary">rodA</name>
    <name evidence="7" type="ordered locus">Amico_0608</name>
</gene>
<dbReference type="AlphaFoldDB" id="D5EDW1"/>
<dbReference type="GO" id="GO:0015648">
    <property type="term" value="F:lipid-linked peptidoglycan transporter activity"/>
    <property type="evidence" value="ECO:0007669"/>
    <property type="project" value="TreeGrafter"/>
</dbReference>
<dbReference type="GO" id="GO:0008955">
    <property type="term" value="F:peptidoglycan glycosyltransferase activity"/>
    <property type="evidence" value="ECO:0007669"/>
    <property type="project" value="UniProtKB-UniRule"/>
</dbReference>
<accession>D5EDW1</accession>